<feature type="non-terminal residue" evidence="2">
    <location>
        <position position="165"/>
    </location>
</feature>
<evidence type="ECO:0000259" key="1">
    <source>
        <dbReference type="Pfam" id="PF12146"/>
    </source>
</evidence>
<dbReference type="EMBL" id="UINC01088655">
    <property type="protein sequence ID" value="SVC39081.1"/>
    <property type="molecule type" value="Genomic_DNA"/>
</dbReference>
<reference evidence="2" key="1">
    <citation type="submission" date="2018-05" db="EMBL/GenBank/DDBJ databases">
        <authorList>
            <person name="Lanie J.A."/>
            <person name="Ng W.-L."/>
            <person name="Kazmierczak K.M."/>
            <person name="Andrzejewski T.M."/>
            <person name="Davidsen T.M."/>
            <person name="Wayne K.J."/>
            <person name="Tettelin H."/>
            <person name="Glass J.I."/>
            <person name="Rusch D."/>
            <person name="Podicherti R."/>
            <person name="Tsui H.-C.T."/>
            <person name="Winkler M.E."/>
        </authorList>
    </citation>
    <scope>NUCLEOTIDE SEQUENCE</scope>
</reference>
<dbReference type="SUPFAM" id="SSF53474">
    <property type="entry name" value="alpha/beta-Hydrolases"/>
    <property type="match status" value="1"/>
</dbReference>
<dbReference type="InterPro" id="IPR029058">
    <property type="entry name" value="AB_hydrolase_fold"/>
</dbReference>
<dbReference type="Gene3D" id="3.40.50.1820">
    <property type="entry name" value="alpha/beta hydrolase"/>
    <property type="match status" value="1"/>
</dbReference>
<name>A0A382LVZ4_9ZZZZ</name>
<protein>
    <recommendedName>
        <fullName evidence="1">Serine aminopeptidase S33 domain-containing protein</fullName>
    </recommendedName>
</protein>
<feature type="domain" description="Serine aminopeptidase S33" evidence="1">
    <location>
        <begin position="29"/>
        <end position="136"/>
    </location>
</feature>
<sequence>MIRNSFNNDSGEEFSFISASPLELSAPSLIFFHATGFNGQTYWQLIKELGGQHQDKINFISFDQRGHGHSTATANPEELKTWSAYLQDALEFADYLEGPIFCSGHSMGAIVAAKVASLRKDRVRKLIMLEPVLYSPYECFKYSLKRKLGFNRNVELVDLAAKRRR</sequence>
<accession>A0A382LVZ4</accession>
<gene>
    <name evidence="2" type="ORF">METZ01_LOCUS291935</name>
</gene>
<dbReference type="PANTHER" id="PTHR43798">
    <property type="entry name" value="MONOACYLGLYCEROL LIPASE"/>
    <property type="match status" value="1"/>
</dbReference>
<organism evidence="2">
    <name type="scientific">marine metagenome</name>
    <dbReference type="NCBI Taxonomy" id="408172"/>
    <lineage>
        <taxon>unclassified sequences</taxon>
        <taxon>metagenomes</taxon>
        <taxon>ecological metagenomes</taxon>
    </lineage>
</organism>
<dbReference type="AlphaFoldDB" id="A0A382LVZ4"/>
<proteinExistence type="predicted"/>
<dbReference type="InterPro" id="IPR050266">
    <property type="entry name" value="AB_hydrolase_sf"/>
</dbReference>
<dbReference type="InterPro" id="IPR022742">
    <property type="entry name" value="Hydrolase_4"/>
</dbReference>
<dbReference type="Pfam" id="PF12146">
    <property type="entry name" value="Hydrolase_4"/>
    <property type="match status" value="1"/>
</dbReference>
<evidence type="ECO:0000313" key="2">
    <source>
        <dbReference type="EMBL" id="SVC39081.1"/>
    </source>
</evidence>